<dbReference type="SUPFAM" id="SSF54637">
    <property type="entry name" value="Thioesterase/thiol ester dehydrase-isomerase"/>
    <property type="match status" value="1"/>
</dbReference>
<accession>A0A2U2N9H1</accession>
<evidence type="ECO:0000313" key="2">
    <source>
        <dbReference type="Proteomes" id="UP000245474"/>
    </source>
</evidence>
<dbReference type="Proteomes" id="UP000245474">
    <property type="component" value="Unassembled WGS sequence"/>
</dbReference>
<evidence type="ECO:0000313" key="1">
    <source>
        <dbReference type="EMBL" id="PWG65732.1"/>
    </source>
</evidence>
<dbReference type="OrthoDB" id="9801735at2"/>
<organism evidence="1 2">
    <name type="scientific">Sediminicurvatus halobius</name>
    <dbReference type="NCBI Taxonomy" id="2182432"/>
    <lineage>
        <taxon>Bacteria</taxon>
        <taxon>Pseudomonadati</taxon>
        <taxon>Pseudomonadota</taxon>
        <taxon>Gammaproteobacteria</taxon>
        <taxon>Chromatiales</taxon>
        <taxon>Ectothiorhodospiraceae</taxon>
        <taxon>Sediminicurvatus</taxon>
    </lineage>
</organism>
<dbReference type="Gene3D" id="3.10.129.10">
    <property type="entry name" value="Hotdog Thioesterase"/>
    <property type="match status" value="1"/>
</dbReference>
<proteinExistence type="predicted"/>
<gene>
    <name evidence="1" type="ORF">DEM34_00210</name>
</gene>
<dbReference type="EMBL" id="QFFI01000001">
    <property type="protein sequence ID" value="PWG65732.1"/>
    <property type="molecule type" value="Genomic_DNA"/>
</dbReference>
<sequence>MPCPDAPAAPTPWPTPDSLAEAVGRELPPTAWQPVPLAAFREFAALTGDDQPIHGGGLAAGEPVVAQGALLVGLAAGLLQGLYPLPWAERLLQAGYDGLRIRSPVAAGQRIRLRGRPQRFRPLGGGRYWLETAARLEREGAGRAALTGRFLSVIVAGAGNGR</sequence>
<keyword evidence="2" id="KW-1185">Reference proteome</keyword>
<comment type="caution">
    <text evidence="1">The sequence shown here is derived from an EMBL/GenBank/DDBJ whole genome shotgun (WGS) entry which is preliminary data.</text>
</comment>
<protein>
    <recommendedName>
        <fullName evidence="3">MaoC-like domain-containing protein</fullName>
    </recommendedName>
</protein>
<evidence type="ECO:0008006" key="3">
    <source>
        <dbReference type="Google" id="ProtNLM"/>
    </source>
</evidence>
<dbReference type="RefSeq" id="WP_109675043.1">
    <property type="nucleotide sequence ID" value="NZ_CP086615.1"/>
</dbReference>
<reference evidence="1 2" key="1">
    <citation type="submission" date="2018-05" db="EMBL/GenBank/DDBJ databases">
        <title>Spiribacter halobius sp. nov., a moderately halophilic bacterium isolated from marine solar saltern.</title>
        <authorList>
            <person name="Zheng W.-S."/>
            <person name="Lu D.-C."/>
            <person name="Du Z.-J."/>
        </authorList>
    </citation>
    <scope>NUCLEOTIDE SEQUENCE [LARGE SCALE GENOMIC DNA]</scope>
    <source>
        <strain evidence="1 2">E85</strain>
    </source>
</reference>
<name>A0A2U2N9H1_9GAMM</name>
<dbReference type="AlphaFoldDB" id="A0A2U2N9H1"/>
<dbReference type="InterPro" id="IPR029069">
    <property type="entry name" value="HotDog_dom_sf"/>
</dbReference>